<name>A0A565CVF5_9BRAS</name>
<organism evidence="1 2">
    <name type="scientific">Arabis nemorensis</name>
    <dbReference type="NCBI Taxonomy" id="586526"/>
    <lineage>
        <taxon>Eukaryota</taxon>
        <taxon>Viridiplantae</taxon>
        <taxon>Streptophyta</taxon>
        <taxon>Embryophyta</taxon>
        <taxon>Tracheophyta</taxon>
        <taxon>Spermatophyta</taxon>
        <taxon>Magnoliopsida</taxon>
        <taxon>eudicotyledons</taxon>
        <taxon>Gunneridae</taxon>
        <taxon>Pentapetalae</taxon>
        <taxon>rosids</taxon>
        <taxon>malvids</taxon>
        <taxon>Brassicales</taxon>
        <taxon>Brassicaceae</taxon>
        <taxon>Arabideae</taxon>
        <taxon>Arabis</taxon>
    </lineage>
</organism>
<dbReference type="GO" id="GO:0004252">
    <property type="term" value="F:serine-type endopeptidase activity"/>
    <property type="evidence" value="ECO:0007669"/>
    <property type="project" value="TreeGrafter"/>
</dbReference>
<dbReference type="Proteomes" id="UP000489600">
    <property type="component" value="Unassembled WGS sequence"/>
</dbReference>
<accession>A0A565CVF5</accession>
<dbReference type="AlphaFoldDB" id="A0A565CVF5"/>
<proteinExistence type="predicted"/>
<dbReference type="InterPro" id="IPR009003">
    <property type="entry name" value="Peptidase_S1_PA"/>
</dbReference>
<evidence type="ECO:0000313" key="1">
    <source>
        <dbReference type="EMBL" id="VVB17733.1"/>
    </source>
</evidence>
<protein>
    <recommendedName>
        <fullName evidence="3">Peptidase S1 domain-containing protein</fullName>
    </recommendedName>
</protein>
<evidence type="ECO:0008006" key="3">
    <source>
        <dbReference type="Google" id="ProtNLM"/>
    </source>
</evidence>
<dbReference type="PANTHER" id="PTHR22939">
    <property type="entry name" value="SERINE PROTEASE FAMILY S1C HTRA-RELATED"/>
    <property type="match status" value="1"/>
</dbReference>
<keyword evidence="2" id="KW-1185">Reference proteome</keyword>
<dbReference type="Gene3D" id="2.40.10.10">
    <property type="entry name" value="Trypsin-like serine proteases"/>
    <property type="match status" value="1"/>
</dbReference>
<dbReference type="EMBL" id="CABITT030000008">
    <property type="protein sequence ID" value="VVB17733.1"/>
    <property type="molecule type" value="Genomic_DNA"/>
</dbReference>
<gene>
    <name evidence="1" type="ORF">ANE_LOCUS28177</name>
</gene>
<sequence length="123" mass="13740">MVILDIQYGIALVKLDPKTSLLPTAKLGNSSALCQEDWIVSFSSQEYVFLMVIIGYYGGPLMNLDGEVVGVISMHYKDAHGIGLVVPSDSVFKTIEKWSYGWCFMGIMIKISMLRDGVSWVRR</sequence>
<comment type="caution">
    <text evidence="1">The sequence shown here is derived from an EMBL/GenBank/DDBJ whole genome shotgun (WGS) entry which is preliminary data.</text>
</comment>
<dbReference type="SUPFAM" id="SSF50494">
    <property type="entry name" value="Trypsin-like serine proteases"/>
    <property type="match status" value="1"/>
</dbReference>
<evidence type="ECO:0000313" key="2">
    <source>
        <dbReference type="Proteomes" id="UP000489600"/>
    </source>
</evidence>
<dbReference type="OrthoDB" id="4217619at2759"/>
<dbReference type="InterPro" id="IPR043504">
    <property type="entry name" value="Peptidase_S1_PA_chymotrypsin"/>
</dbReference>
<dbReference type="GO" id="GO:0006508">
    <property type="term" value="P:proteolysis"/>
    <property type="evidence" value="ECO:0007669"/>
    <property type="project" value="TreeGrafter"/>
</dbReference>
<dbReference type="PANTHER" id="PTHR22939:SF125">
    <property type="entry name" value="PROTEASE DO-LIKE 14-RELATED"/>
    <property type="match status" value="1"/>
</dbReference>
<reference evidence="1" key="1">
    <citation type="submission" date="2019-07" db="EMBL/GenBank/DDBJ databases">
        <authorList>
            <person name="Dittberner H."/>
        </authorList>
    </citation>
    <scope>NUCLEOTIDE SEQUENCE [LARGE SCALE GENOMIC DNA]</scope>
</reference>